<dbReference type="CDD" id="cd01650">
    <property type="entry name" value="RT_nLTR_like"/>
    <property type="match status" value="1"/>
</dbReference>
<feature type="non-terminal residue" evidence="3">
    <location>
        <position position="1"/>
    </location>
</feature>
<dbReference type="GO" id="GO:0004523">
    <property type="term" value="F:RNA-DNA hybrid ribonuclease activity"/>
    <property type="evidence" value="ECO:0007669"/>
    <property type="project" value="InterPro"/>
</dbReference>
<proteinExistence type="evidence at transcript level"/>
<dbReference type="SUPFAM" id="SSF53098">
    <property type="entry name" value="Ribonuclease H-like"/>
    <property type="match status" value="1"/>
</dbReference>
<dbReference type="Pfam" id="PF00075">
    <property type="entry name" value="RNase_H"/>
    <property type="match status" value="1"/>
</dbReference>
<dbReference type="Gene3D" id="3.30.420.10">
    <property type="entry name" value="Ribonuclease H-like superfamily/Ribonuclease H"/>
    <property type="match status" value="1"/>
</dbReference>
<dbReference type="InterPro" id="IPR012337">
    <property type="entry name" value="RNaseH-like_sf"/>
</dbReference>
<dbReference type="CDD" id="cd09276">
    <property type="entry name" value="Rnase_HI_RT_non_LTR"/>
    <property type="match status" value="1"/>
</dbReference>
<dbReference type="PANTHER" id="PTHR36688">
    <property type="entry name" value="ENDO/EXONUCLEASE/PHOSPHATASE DOMAIN-CONTAINING PROTEIN"/>
    <property type="match status" value="1"/>
</dbReference>
<evidence type="ECO:0000313" key="3">
    <source>
        <dbReference type="EMBL" id="JAA60983.1"/>
    </source>
</evidence>
<evidence type="ECO:0000259" key="2">
    <source>
        <dbReference type="PROSITE" id="PS50879"/>
    </source>
</evidence>
<dbReference type="Gene3D" id="3.60.10.10">
    <property type="entry name" value="Endonuclease/exonuclease/phosphatase"/>
    <property type="match status" value="1"/>
</dbReference>
<feature type="non-terminal residue" evidence="3">
    <location>
        <position position="1035"/>
    </location>
</feature>
<dbReference type="GO" id="GO:0042575">
    <property type="term" value="C:DNA polymerase complex"/>
    <property type="evidence" value="ECO:0007669"/>
    <property type="project" value="UniProtKB-ARBA"/>
</dbReference>
<organism evidence="3">
    <name type="scientific">Rhipicephalus pulchellus</name>
    <name type="common">Yellow backed tick</name>
    <name type="synonym">Dermacentor pulchellus</name>
    <dbReference type="NCBI Taxonomy" id="72859"/>
    <lineage>
        <taxon>Eukaryota</taxon>
        <taxon>Metazoa</taxon>
        <taxon>Ecdysozoa</taxon>
        <taxon>Arthropoda</taxon>
        <taxon>Chelicerata</taxon>
        <taxon>Arachnida</taxon>
        <taxon>Acari</taxon>
        <taxon>Parasitiformes</taxon>
        <taxon>Ixodida</taxon>
        <taxon>Ixodoidea</taxon>
        <taxon>Ixodidae</taxon>
        <taxon>Rhipicephalinae</taxon>
        <taxon>Rhipicephalus</taxon>
        <taxon>Rhipicephalus</taxon>
    </lineage>
</organism>
<feature type="domain" description="Reverse transcriptase" evidence="1">
    <location>
        <begin position="311"/>
        <end position="582"/>
    </location>
</feature>
<evidence type="ECO:0000259" key="1">
    <source>
        <dbReference type="PROSITE" id="PS50878"/>
    </source>
</evidence>
<dbReference type="SUPFAM" id="SSF56672">
    <property type="entry name" value="DNA/RNA polymerases"/>
    <property type="match status" value="1"/>
</dbReference>
<dbReference type="InterPro" id="IPR036397">
    <property type="entry name" value="RNaseH_sf"/>
</dbReference>
<dbReference type="GO" id="GO:0071897">
    <property type="term" value="P:DNA biosynthetic process"/>
    <property type="evidence" value="ECO:0007669"/>
    <property type="project" value="UniProtKB-ARBA"/>
</dbReference>
<dbReference type="PROSITE" id="PS50879">
    <property type="entry name" value="RNASE_H_1"/>
    <property type="match status" value="1"/>
</dbReference>
<dbReference type="InterPro" id="IPR000477">
    <property type="entry name" value="RT_dom"/>
</dbReference>
<dbReference type="EMBL" id="GACK01004051">
    <property type="protein sequence ID" value="JAA60983.1"/>
    <property type="molecule type" value="mRNA"/>
</dbReference>
<dbReference type="SUPFAM" id="SSF56219">
    <property type="entry name" value="DNase I-like"/>
    <property type="match status" value="1"/>
</dbReference>
<reference evidence="3" key="2">
    <citation type="journal article" date="2015" name="J. Proteomics">
        <title>Sexual differences in the sialomes of the zebra tick, Rhipicephalus pulchellus.</title>
        <authorList>
            <person name="Tan A.W."/>
            <person name="Francischetti I.M."/>
            <person name="Slovak M."/>
            <person name="Kini R.M."/>
            <person name="Ribeiro J.M."/>
        </authorList>
    </citation>
    <scope>NUCLEOTIDE SEQUENCE</scope>
    <source>
        <tissue evidence="3">Salivary gland</tissue>
    </source>
</reference>
<feature type="domain" description="RNase H type-1" evidence="2">
    <location>
        <begin position="792"/>
        <end position="920"/>
    </location>
</feature>
<dbReference type="InterPro" id="IPR043502">
    <property type="entry name" value="DNA/RNA_pol_sf"/>
</dbReference>
<dbReference type="Pfam" id="PF00078">
    <property type="entry name" value="RVT_1"/>
    <property type="match status" value="1"/>
</dbReference>
<dbReference type="AlphaFoldDB" id="L7MCM3"/>
<accession>L7MCM3</accession>
<protein>
    <submittedName>
        <fullName evidence="3">Putative tick transposon</fullName>
    </submittedName>
</protein>
<sequence>CLLNKHEHTYFNATHQTYSSIDLSITSSTLLPYLDWRVIKNPYGSDHFPIAINLTKQDEGSPQHPRWKLKSANWELFREHTYLQWDDISSFSIDDAVAFLTHFIIDAAEKCIKQTNGQAGKRRIPWWNAECREARKMQNKAWGLLRDHPTAENLVNFKKTKSQGRRVRRQARRESWQKYISNINSYTDESKVWSSLKRLNGRETQPLPLVNTGGNTIEDQADFLGEHFEHISSSSHYSPTFLKFKERAERERLERKYTKGEPYNRPFNAAELKATLNSCNNSAPGGDRVMYEMIKNLHPETLNALLSLYNTMWAAGYIPTSWKEAIIIPIHKQGKDPSLASSYRPIALTSCLCKLYEKMINRRLIHFLESNNMLDPLQCGFREGRSTLDHLIRIEGAIRDAFIHKQFFLSIFLDLEKAYDTTWRFGILKDLSALGVHGNMFKTIESYLCNRTFRVRVANVLSKLFTQETGVPQGGVLSCTLFIVKMNSLRAVISPAMFYCVYVDDVQIGFKSCNISSCERQVQLALNKVSKWANENGFKINPLKSSCVLFNRKRGLVSDPQVNLDGQHIQINNEHKFLGVILDSKLSFIPHIKYLKTKCLKTMNILKILSHTTWGSDRKCLMDIYKSLVRTRLDYGSVVYHSAAPSALKILDPIHHLGIRLATGAFRTSPVQSLYVESNQWSLHLQRSYMSFVYFLKVKAEKEHPAHSTVNDLSSSVLYHNRPSVRQPYSLRVRDLAEEMGLSLHEHSLMARAAYLPPWQWQLIECDVSFEQVTKHAPHAHIYTYFLELQHKYTFPEFFTDASKFNSSVSYAAVGPSFSDAGVLHQNTSIFTAEAYAIFVAVKHIEQLKLPSAVIYTDSLSVVKALKTLKKHKNPVLASLYSLLCTVYALKQHVVVCWVPGHREIQGNVLADQLAASAHENAAHTFLAIPALDLKPLLKRKLRAYWQSIWDTQTQNKLHAIKPQLGEWPPASKSRRTEITLTRLRTGHTHTTHAYLLSGNDPPRCERCGEPLTVLHILIQCNELDAMRRKHFLLP</sequence>
<reference evidence="3" key="1">
    <citation type="submission" date="2012-11" db="EMBL/GenBank/DDBJ databases">
        <authorList>
            <person name="Lucero-Rivera Y.E."/>
            <person name="Tovar-Ramirez D."/>
        </authorList>
    </citation>
    <scope>NUCLEOTIDE SEQUENCE</scope>
    <source>
        <tissue evidence="3">Salivary gland</tissue>
    </source>
</reference>
<dbReference type="PROSITE" id="PS50878">
    <property type="entry name" value="RT_POL"/>
    <property type="match status" value="1"/>
</dbReference>
<dbReference type="InterPro" id="IPR002156">
    <property type="entry name" value="RNaseH_domain"/>
</dbReference>
<dbReference type="InterPro" id="IPR052560">
    <property type="entry name" value="RdDP_mobile_element"/>
</dbReference>
<name>L7MCM3_RHIPC</name>
<dbReference type="PANTHER" id="PTHR36688:SF2">
    <property type="entry name" value="ENDONUCLEASE_EXONUCLEASE_PHOSPHATASE DOMAIN-CONTAINING PROTEIN"/>
    <property type="match status" value="1"/>
</dbReference>
<dbReference type="InterPro" id="IPR036691">
    <property type="entry name" value="Endo/exonu/phosph_ase_sf"/>
</dbReference>
<dbReference type="GO" id="GO:0003676">
    <property type="term" value="F:nucleic acid binding"/>
    <property type="evidence" value="ECO:0007669"/>
    <property type="project" value="InterPro"/>
</dbReference>